<dbReference type="EMBL" id="BEGY01000091">
    <property type="protein sequence ID" value="GAX83049.1"/>
    <property type="molecule type" value="Genomic_DNA"/>
</dbReference>
<evidence type="ECO:0000313" key="2">
    <source>
        <dbReference type="EMBL" id="GAX83049.1"/>
    </source>
</evidence>
<keyword evidence="3" id="KW-1185">Reference proteome</keyword>
<reference evidence="2 3" key="1">
    <citation type="submission" date="2017-08" db="EMBL/GenBank/DDBJ databases">
        <title>Acidophilic green algal genome provides insights into adaptation to an acidic environment.</title>
        <authorList>
            <person name="Hirooka S."/>
            <person name="Hirose Y."/>
            <person name="Kanesaki Y."/>
            <person name="Higuchi S."/>
            <person name="Fujiwara T."/>
            <person name="Onuma R."/>
            <person name="Era A."/>
            <person name="Ohbayashi R."/>
            <person name="Uzuka A."/>
            <person name="Nozaki H."/>
            <person name="Yoshikawa H."/>
            <person name="Miyagishima S.Y."/>
        </authorList>
    </citation>
    <scope>NUCLEOTIDE SEQUENCE [LARGE SCALE GENOMIC DNA]</scope>
    <source>
        <strain evidence="2 3">NIES-2499</strain>
    </source>
</reference>
<evidence type="ECO:0000256" key="1">
    <source>
        <dbReference type="SAM" id="MobiDB-lite"/>
    </source>
</evidence>
<sequence length="375" mass="41825">MTAQGFREQGIIRWVKLMSSGTSCTVRINGTFTLFFPTVSGLIEQGSSFSCHKWVIVWQLFFAQLINKLQASGTLPTFPLPNGEKAPPSLGYADDDNYILIGKLSELALMRIKRLFDEEDRGGHYNQPPYSLLPSTPACKKSGRAALVKYYPKPAYAWSREDWNFHKAQQNLAVAHRQRVLEPRLLGIWDEMDLDPRGWRFQREHHEDSETNAPESAEERQQVRGAGYRNVGCADINLVDMTIGYEVMQLYSGTALLKKVGFPPIFCSVTAEDTSKRLSLHIPAPRFPATVRIDQPLDPTLLTSPAPLPHFIIPPRTGQGEQGPTPALLPGLDNAPRTGQGGQAQHNTLRKRLFASHDHETGPSGLSLAEKRFIA</sequence>
<comment type="caution">
    <text evidence="2">The sequence shown here is derived from an EMBL/GenBank/DDBJ whole genome shotgun (WGS) entry which is preliminary data.</text>
</comment>
<feature type="region of interest" description="Disordered" evidence="1">
    <location>
        <begin position="315"/>
        <end position="375"/>
    </location>
</feature>
<protein>
    <submittedName>
        <fullName evidence="2">Uncharacterized protein</fullName>
    </submittedName>
</protein>
<dbReference type="OrthoDB" id="549558at2759"/>
<organism evidence="2 3">
    <name type="scientific">Chlamydomonas eustigma</name>
    <dbReference type="NCBI Taxonomy" id="1157962"/>
    <lineage>
        <taxon>Eukaryota</taxon>
        <taxon>Viridiplantae</taxon>
        <taxon>Chlorophyta</taxon>
        <taxon>core chlorophytes</taxon>
        <taxon>Chlorophyceae</taxon>
        <taxon>CS clade</taxon>
        <taxon>Chlamydomonadales</taxon>
        <taxon>Chlamydomonadaceae</taxon>
        <taxon>Chlamydomonas</taxon>
    </lineage>
</organism>
<accession>A0A250XJF4</accession>
<name>A0A250XJF4_9CHLO</name>
<dbReference type="AlphaFoldDB" id="A0A250XJF4"/>
<gene>
    <name evidence="2" type="ORF">CEUSTIGMA_g10475.t1</name>
</gene>
<dbReference type="Proteomes" id="UP000232323">
    <property type="component" value="Unassembled WGS sequence"/>
</dbReference>
<evidence type="ECO:0000313" key="3">
    <source>
        <dbReference type="Proteomes" id="UP000232323"/>
    </source>
</evidence>
<proteinExistence type="predicted"/>